<dbReference type="EnsemblPlants" id="Ma04_t15320.1">
    <property type="protein sequence ID" value="Ma04_p15320.1"/>
    <property type="gene ID" value="Ma04_g15320"/>
</dbReference>
<organism evidence="2 3">
    <name type="scientific">Musa acuminata subsp. malaccensis</name>
    <name type="common">Wild banana</name>
    <name type="synonym">Musa malaccensis</name>
    <dbReference type="NCBI Taxonomy" id="214687"/>
    <lineage>
        <taxon>Eukaryota</taxon>
        <taxon>Viridiplantae</taxon>
        <taxon>Streptophyta</taxon>
        <taxon>Embryophyta</taxon>
        <taxon>Tracheophyta</taxon>
        <taxon>Spermatophyta</taxon>
        <taxon>Magnoliopsida</taxon>
        <taxon>Liliopsida</taxon>
        <taxon>Zingiberales</taxon>
        <taxon>Musaceae</taxon>
        <taxon>Musa</taxon>
    </lineage>
</organism>
<sequence>MSSASPIGACAARLMAAACSPRRARSRLAPLAAAVVPAGLSEGVLMLADAVSSARTEVGAGTRDELVCFVSSQYQPPLECPSSSRFLFDPQPLHPSCRGGW</sequence>
<dbReference type="InParanoid" id="A0A804IQ10"/>
<evidence type="ECO:0000313" key="1">
    <source>
        <dbReference type="EMBL" id="CAG1842251.1"/>
    </source>
</evidence>
<gene>
    <name evidence="1" type="ORF">GSMUA_120460.1</name>
</gene>
<accession>A0A804IQ10</accession>
<name>A0A804IQ10_MUSAM</name>
<evidence type="ECO:0000313" key="2">
    <source>
        <dbReference type="EnsemblPlants" id="Ma04_p15320.1"/>
    </source>
</evidence>
<reference evidence="2" key="2">
    <citation type="submission" date="2021-05" db="UniProtKB">
        <authorList>
            <consortium name="EnsemblPlants"/>
        </authorList>
    </citation>
    <scope>IDENTIFICATION</scope>
    <source>
        <strain evidence="2">subsp. malaccensis</strain>
    </source>
</reference>
<dbReference type="OrthoDB" id="10431057at2759"/>
<reference evidence="1" key="1">
    <citation type="submission" date="2021-03" db="EMBL/GenBank/DDBJ databases">
        <authorList>
            <consortium name="Genoscope - CEA"/>
            <person name="William W."/>
        </authorList>
    </citation>
    <scope>NUCLEOTIDE SEQUENCE</scope>
    <source>
        <strain evidence="1">Doubled-haploid Pahang</strain>
    </source>
</reference>
<dbReference type="AlphaFoldDB" id="A0A804IQ10"/>
<dbReference type="Gramene" id="Ma04_t15320.1">
    <property type="protein sequence ID" value="Ma04_p15320.1"/>
    <property type="gene ID" value="Ma04_g15320"/>
</dbReference>
<dbReference type="Proteomes" id="UP000012960">
    <property type="component" value="Unplaced"/>
</dbReference>
<keyword evidence="3" id="KW-1185">Reference proteome</keyword>
<proteinExistence type="predicted"/>
<protein>
    <submittedName>
        <fullName evidence="1">(wild Malaysian banana) hypothetical protein</fullName>
    </submittedName>
</protein>
<dbReference type="EMBL" id="HG996469">
    <property type="protein sequence ID" value="CAG1842251.1"/>
    <property type="molecule type" value="Genomic_DNA"/>
</dbReference>
<evidence type="ECO:0000313" key="3">
    <source>
        <dbReference type="Proteomes" id="UP000012960"/>
    </source>
</evidence>